<dbReference type="CDD" id="cd02440">
    <property type="entry name" value="AdoMet_MTases"/>
    <property type="match status" value="1"/>
</dbReference>
<dbReference type="Pfam" id="PF10294">
    <property type="entry name" value="Methyltransf_16"/>
    <property type="match status" value="1"/>
</dbReference>
<evidence type="ECO:0000313" key="2">
    <source>
        <dbReference type="Proteomes" id="UP000054350"/>
    </source>
</evidence>
<keyword evidence="2" id="KW-1185">Reference proteome</keyword>
<gene>
    <name evidence="1" type="ORF">AMAG_00334</name>
</gene>
<dbReference type="InterPro" id="IPR019410">
    <property type="entry name" value="Methyltransf_16"/>
</dbReference>
<sequence>MAAPYSLHVGAHSLQIAELTDTHHHGTTVWPAGETVCFYFRDLAAKSTNGLTGRRVLELGSGTGILAIYLALLGAAVVATDQDVPVILDNLRAKVDHNRPNALTGTGATSYDIVVAAHNWETAPSAALCRLARLPASSWASGINDLSTTGSPPMPWDYIIAAKCIYTLEPLPLLLQSIDCLVGS</sequence>
<accession>A0A0L0RW82</accession>
<reference evidence="2" key="2">
    <citation type="submission" date="2009-11" db="EMBL/GenBank/DDBJ databases">
        <title>The Genome Sequence of Allomyces macrogynus strain ATCC 38327.</title>
        <authorList>
            <consortium name="The Broad Institute Genome Sequencing Platform"/>
            <person name="Russ C."/>
            <person name="Cuomo C."/>
            <person name="Shea T."/>
            <person name="Young S.K."/>
            <person name="Zeng Q."/>
            <person name="Koehrsen M."/>
            <person name="Haas B."/>
            <person name="Borodovsky M."/>
            <person name="Guigo R."/>
            <person name="Alvarado L."/>
            <person name="Berlin A."/>
            <person name="Borenstein D."/>
            <person name="Chen Z."/>
            <person name="Engels R."/>
            <person name="Freedman E."/>
            <person name="Gellesch M."/>
            <person name="Goldberg J."/>
            <person name="Griggs A."/>
            <person name="Gujja S."/>
            <person name="Heiman D."/>
            <person name="Hepburn T."/>
            <person name="Howarth C."/>
            <person name="Jen D."/>
            <person name="Larson L."/>
            <person name="Lewis B."/>
            <person name="Mehta T."/>
            <person name="Park D."/>
            <person name="Pearson M."/>
            <person name="Roberts A."/>
            <person name="Saif S."/>
            <person name="Shenoy N."/>
            <person name="Sisk P."/>
            <person name="Stolte C."/>
            <person name="Sykes S."/>
            <person name="Walk T."/>
            <person name="White J."/>
            <person name="Yandava C."/>
            <person name="Burger G."/>
            <person name="Gray M.W."/>
            <person name="Holland P.W.H."/>
            <person name="King N."/>
            <person name="Lang F.B.F."/>
            <person name="Roger A.J."/>
            <person name="Ruiz-Trillo I."/>
            <person name="Lander E."/>
            <person name="Nusbaum C."/>
        </authorList>
    </citation>
    <scope>NUCLEOTIDE SEQUENCE [LARGE SCALE GENOMIC DNA]</scope>
    <source>
        <strain evidence="2">ATCC 38327</strain>
    </source>
</reference>
<name>A0A0L0RW82_ALLM3</name>
<dbReference type="PANTHER" id="PTHR14614">
    <property type="entry name" value="HEPATOCELLULAR CARCINOMA-ASSOCIATED ANTIGEN"/>
    <property type="match status" value="1"/>
</dbReference>
<protein>
    <submittedName>
        <fullName evidence="1">Uncharacterized protein</fullName>
    </submittedName>
</protein>
<dbReference type="SUPFAM" id="SSF53335">
    <property type="entry name" value="S-adenosyl-L-methionine-dependent methyltransferases"/>
    <property type="match status" value="1"/>
</dbReference>
<dbReference type="OrthoDB" id="194386at2759"/>
<dbReference type="AlphaFoldDB" id="A0A0L0RW82"/>
<proteinExistence type="predicted"/>
<organism evidence="1 2">
    <name type="scientific">Allomyces macrogynus (strain ATCC 38327)</name>
    <name type="common">Allomyces javanicus var. macrogynus</name>
    <dbReference type="NCBI Taxonomy" id="578462"/>
    <lineage>
        <taxon>Eukaryota</taxon>
        <taxon>Fungi</taxon>
        <taxon>Fungi incertae sedis</taxon>
        <taxon>Blastocladiomycota</taxon>
        <taxon>Blastocladiomycetes</taxon>
        <taxon>Blastocladiales</taxon>
        <taxon>Blastocladiaceae</taxon>
        <taxon>Allomyces</taxon>
    </lineage>
</organism>
<dbReference type="STRING" id="578462.A0A0L0RW82"/>
<evidence type="ECO:0000313" key="1">
    <source>
        <dbReference type="EMBL" id="KNE54355.1"/>
    </source>
</evidence>
<dbReference type="EMBL" id="GG745328">
    <property type="protein sequence ID" value="KNE54355.1"/>
    <property type="molecule type" value="Genomic_DNA"/>
</dbReference>
<reference evidence="1 2" key="1">
    <citation type="submission" date="2009-11" db="EMBL/GenBank/DDBJ databases">
        <title>Annotation of Allomyces macrogynus ATCC 38327.</title>
        <authorList>
            <consortium name="The Broad Institute Genome Sequencing Platform"/>
            <person name="Russ C."/>
            <person name="Cuomo C."/>
            <person name="Burger G."/>
            <person name="Gray M.W."/>
            <person name="Holland P.W.H."/>
            <person name="King N."/>
            <person name="Lang F.B.F."/>
            <person name="Roger A.J."/>
            <person name="Ruiz-Trillo I."/>
            <person name="Young S.K."/>
            <person name="Zeng Q."/>
            <person name="Gargeya S."/>
            <person name="Fitzgerald M."/>
            <person name="Haas B."/>
            <person name="Abouelleil A."/>
            <person name="Alvarado L."/>
            <person name="Arachchi H.M."/>
            <person name="Berlin A."/>
            <person name="Chapman S.B."/>
            <person name="Gearin G."/>
            <person name="Goldberg J."/>
            <person name="Griggs A."/>
            <person name="Gujja S."/>
            <person name="Hansen M."/>
            <person name="Heiman D."/>
            <person name="Howarth C."/>
            <person name="Larimer J."/>
            <person name="Lui A."/>
            <person name="MacDonald P.J.P."/>
            <person name="McCowen C."/>
            <person name="Montmayeur A."/>
            <person name="Murphy C."/>
            <person name="Neiman D."/>
            <person name="Pearson M."/>
            <person name="Priest M."/>
            <person name="Roberts A."/>
            <person name="Saif S."/>
            <person name="Shea T."/>
            <person name="Sisk P."/>
            <person name="Stolte C."/>
            <person name="Sykes S."/>
            <person name="Wortman J."/>
            <person name="Nusbaum C."/>
            <person name="Birren B."/>
        </authorList>
    </citation>
    <scope>NUCLEOTIDE SEQUENCE [LARGE SCALE GENOMIC DNA]</scope>
    <source>
        <strain evidence="1 2">ATCC 38327</strain>
    </source>
</reference>
<dbReference type="VEuPathDB" id="FungiDB:AMAG_00334"/>
<dbReference type="InterPro" id="IPR029063">
    <property type="entry name" value="SAM-dependent_MTases_sf"/>
</dbReference>
<dbReference type="Proteomes" id="UP000054350">
    <property type="component" value="Unassembled WGS sequence"/>
</dbReference>
<dbReference type="Gene3D" id="3.40.50.150">
    <property type="entry name" value="Vaccinia Virus protein VP39"/>
    <property type="match status" value="1"/>
</dbReference>
<dbReference type="eggNOG" id="KOG2793">
    <property type="taxonomic scope" value="Eukaryota"/>
</dbReference>